<proteinExistence type="predicted"/>
<protein>
    <submittedName>
        <fullName evidence="1">Uncharacterized protein</fullName>
    </submittedName>
</protein>
<reference evidence="1" key="2">
    <citation type="journal article" date="2015" name="Fish Shellfish Immunol.">
        <title>Early steps in the European eel (Anguilla anguilla)-Vibrio vulnificus interaction in the gills: Role of the RtxA13 toxin.</title>
        <authorList>
            <person name="Callol A."/>
            <person name="Pajuelo D."/>
            <person name="Ebbesson L."/>
            <person name="Teles M."/>
            <person name="MacKenzie S."/>
            <person name="Amaro C."/>
        </authorList>
    </citation>
    <scope>NUCLEOTIDE SEQUENCE</scope>
</reference>
<sequence length="32" mass="3787">MQLQSSDIMPSDVVRVLFVKNTFYFLVSDFFL</sequence>
<accession>A0A0E9RIS6</accession>
<reference evidence="1" key="1">
    <citation type="submission" date="2014-11" db="EMBL/GenBank/DDBJ databases">
        <authorList>
            <person name="Amaro Gonzalez C."/>
        </authorList>
    </citation>
    <scope>NUCLEOTIDE SEQUENCE</scope>
</reference>
<dbReference type="EMBL" id="GBXM01079516">
    <property type="protein sequence ID" value="JAH29061.1"/>
    <property type="molecule type" value="Transcribed_RNA"/>
</dbReference>
<name>A0A0E9RIS6_ANGAN</name>
<evidence type="ECO:0000313" key="1">
    <source>
        <dbReference type="EMBL" id="JAH29061.1"/>
    </source>
</evidence>
<organism evidence="1">
    <name type="scientific">Anguilla anguilla</name>
    <name type="common">European freshwater eel</name>
    <name type="synonym">Muraena anguilla</name>
    <dbReference type="NCBI Taxonomy" id="7936"/>
    <lineage>
        <taxon>Eukaryota</taxon>
        <taxon>Metazoa</taxon>
        <taxon>Chordata</taxon>
        <taxon>Craniata</taxon>
        <taxon>Vertebrata</taxon>
        <taxon>Euteleostomi</taxon>
        <taxon>Actinopterygii</taxon>
        <taxon>Neopterygii</taxon>
        <taxon>Teleostei</taxon>
        <taxon>Anguilliformes</taxon>
        <taxon>Anguillidae</taxon>
        <taxon>Anguilla</taxon>
    </lineage>
</organism>
<dbReference type="AlphaFoldDB" id="A0A0E9RIS6"/>